<feature type="domain" description="DUF4842" evidence="1">
    <location>
        <begin position="476"/>
        <end position="666"/>
    </location>
</feature>
<dbReference type="SUPFAM" id="SSF63825">
    <property type="entry name" value="YWTD domain"/>
    <property type="match status" value="1"/>
</dbReference>
<dbReference type="AlphaFoldDB" id="A0A1S1Z2F1"/>
<dbReference type="Pfam" id="PF16130">
    <property type="entry name" value="DUF4842"/>
    <property type="match status" value="1"/>
</dbReference>
<dbReference type="InterPro" id="IPR031025">
    <property type="entry name" value="LruC_dom"/>
</dbReference>
<sequence length="682" mass="75787">MSEIALESIVVSFGLLIDQQLINLMQNYRFYIIIVFLIGAVACVKETGQESPSNTDEVSFANLEIPNDFDFSTTQNIHLKINSDNFRNNSIYTYYYFDDANNKMTIGRGAHSGTSVYNTHFILPTYVKEIFIQKDAAELQWQIKVAVSSEYVYVNFDENTPLTKTFNRVLPETNNQRKANTCEDYLVATNGQGKSFTIHQEDDYSLTNYPDIERSSWAMAYDQSTGVMYYDVKGKLYKRTLGEATSTLIATIATSSSELNNGYPRMTLKDGKLYVGDGGAYAIIDAETGNVLKNISVTNFPGNKNGGGDLVFDSEGKLYQACSGGLYQLEFNADTTVYNAIRLSADNFPYYLTGIAIDRFDYIYASTNESNSKIIKMDKSDGSFSIVHTLNRKCNDLAAFICSDDDFAGLDSDGDGVNDGFDEYPNDPNLAFNNYNPSSNGFGTYAYEDLYPEVGDYDFNDVIVHYRHNYITNASNKVVKMESKYIAKSVDADYNSGFGIELPFKLDSISSVTGTTITNGLVSLNGKGTEVGVSNDKPVVIVFDNQNAIVSGSDIKSSEEMDMVVTFTSPITTQLLNFEGFNPFIFVLERGREVHLSGKQPTQKFNSDYLNNGADVGSYKTSTNHPWGLSIGHKFHPPKENVDITSAYNNFSLFATSGGVSKANWYTDDSGNRNTQKIHLDN</sequence>
<gene>
    <name evidence="2" type="ORF">NH26_13510</name>
</gene>
<evidence type="ECO:0000259" key="1">
    <source>
        <dbReference type="Pfam" id="PF16130"/>
    </source>
</evidence>
<evidence type="ECO:0000313" key="2">
    <source>
        <dbReference type="EMBL" id="OHX67285.1"/>
    </source>
</evidence>
<keyword evidence="3" id="KW-1185">Reference proteome</keyword>
<dbReference type="InterPro" id="IPR032295">
    <property type="entry name" value="DUF4842"/>
</dbReference>
<dbReference type="Proteomes" id="UP000179797">
    <property type="component" value="Unassembled WGS sequence"/>
</dbReference>
<reference evidence="2 3" key="1">
    <citation type="journal article" date="2012" name="Int. J. Syst. Evol. Microbiol.">
        <title>Flammeovirga pacifica sp. nov., isolated from deep-sea sediment.</title>
        <authorList>
            <person name="Xu H."/>
            <person name="Fu Y."/>
            <person name="Yang N."/>
            <person name="Ding Z."/>
            <person name="Lai Q."/>
            <person name="Zeng R."/>
        </authorList>
    </citation>
    <scope>NUCLEOTIDE SEQUENCE [LARGE SCALE GENOMIC DNA]</scope>
    <source>
        <strain evidence="3">DSM 24597 / LMG 26175 / WPAGA1</strain>
    </source>
</reference>
<name>A0A1S1Z2F1_FLAPC</name>
<accession>A0A1S1Z2F1</accession>
<comment type="caution">
    <text evidence="2">The sequence shown here is derived from an EMBL/GenBank/DDBJ whole genome shotgun (WGS) entry which is preliminary data.</text>
</comment>
<proteinExistence type="predicted"/>
<organism evidence="2 3">
    <name type="scientific">Flammeovirga pacifica</name>
    <dbReference type="NCBI Taxonomy" id="915059"/>
    <lineage>
        <taxon>Bacteria</taxon>
        <taxon>Pseudomonadati</taxon>
        <taxon>Bacteroidota</taxon>
        <taxon>Cytophagia</taxon>
        <taxon>Cytophagales</taxon>
        <taxon>Flammeovirgaceae</taxon>
        <taxon>Flammeovirga</taxon>
    </lineage>
</organism>
<protein>
    <recommendedName>
        <fullName evidence="1">DUF4842 domain-containing protein</fullName>
    </recommendedName>
</protein>
<dbReference type="STRING" id="915059.NH26_13510"/>
<evidence type="ECO:0000313" key="3">
    <source>
        <dbReference type="Proteomes" id="UP000179797"/>
    </source>
</evidence>
<dbReference type="EMBL" id="JRYR02000001">
    <property type="protein sequence ID" value="OHX67285.1"/>
    <property type="molecule type" value="Genomic_DNA"/>
</dbReference>
<dbReference type="NCBIfam" id="TIGR04456">
    <property type="entry name" value="LruC_dom"/>
    <property type="match status" value="1"/>
</dbReference>